<evidence type="ECO:0000313" key="1">
    <source>
        <dbReference type="EMBL" id="CAI0460114.1"/>
    </source>
</evidence>
<keyword evidence="2" id="KW-1185">Reference proteome</keyword>
<comment type="caution">
    <text evidence="1">The sequence shown here is derived from an EMBL/GenBank/DDBJ whole genome shotgun (WGS) entry which is preliminary data.</text>
</comment>
<proteinExistence type="predicted"/>
<dbReference type="Proteomes" id="UP001154282">
    <property type="component" value="Unassembled WGS sequence"/>
</dbReference>
<dbReference type="EMBL" id="CAMGYJ010000008">
    <property type="protein sequence ID" value="CAI0460114.1"/>
    <property type="molecule type" value="Genomic_DNA"/>
</dbReference>
<protein>
    <submittedName>
        <fullName evidence="1">Uncharacterized protein</fullName>
    </submittedName>
</protein>
<accession>A0AAV0NP14</accession>
<name>A0AAV0NP14_9ROSI</name>
<organism evidence="1 2">
    <name type="scientific">Linum tenue</name>
    <dbReference type="NCBI Taxonomy" id="586396"/>
    <lineage>
        <taxon>Eukaryota</taxon>
        <taxon>Viridiplantae</taxon>
        <taxon>Streptophyta</taxon>
        <taxon>Embryophyta</taxon>
        <taxon>Tracheophyta</taxon>
        <taxon>Spermatophyta</taxon>
        <taxon>Magnoliopsida</taxon>
        <taxon>eudicotyledons</taxon>
        <taxon>Gunneridae</taxon>
        <taxon>Pentapetalae</taxon>
        <taxon>rosids</taxon>
        <taxon>fabids</taxon>
        <taxon>Malpighiales</taxon>
        <taxon>Linaceae</taxon>
        <taxon>Linum</taxon>
    </lineage>
</organism>
<dbReference type="AlphaFoldDB" id="A0AAV0NP14"/>
<sequence length="63" mass="7244">MLPRCRPTTLRACGVFARRSLPVLFSFSFSFSFPKHLCPHLTGKHNSLFFALMMSTFLLLFAF</sequence>
<reference evidence="1" key="1">
    <citation type="submission" date="2022-08" db="EMBL/GenBank/DDBJ databases">
        <authorList>
            <person name="Gutierrez-Valencia J."/>
        </authorList>
    </citation>
    <scope>NUCLEOTIDE SEQUENCE</scope>
</reference>
<gene>
    <name evidence="1" type="ORF">LITE_LOCUS34339</name>
</gene>
<evidence type="ECO:0000313" key="2">
    <source>
        <dbReference type="Proteomes" id="UP001154282"/>
    </source>
</evidence>